<accession>A0A267F8M3</accession>
<evidence type="ECO:0000313" key="4">
    <source>
        <dbReference type="Proteomes" id="UP000215902"/>
    </source>
</evidence>
<sequence>SRQSAAALCAKALAKAGTDNDRVAALLLTARQLAAFSAPESSSVFAHIDTKFLLRLLLVDRDGEGDGDDADTLAHVSAAASIIGHLAERDLAGLAGRADFPDLLNGLCRCLARWQPAAAQSEEIRQLVEQLHRALYFIACGLELDQCREFLADSPLVGTLVESVLNRLPEWDSSLRLALVALDRCAFAGMLDRVAPSVDKLLSNLTAELVEEFQAELSKTKQSDQGNSSRGESQGKSPTDDSQGKTQSGESQGKSSSGESQGKSPTEDSQLPGTADILEFVSQLLSYVTPNCVTISSGRLTEQLRPLMPSLLGNRSLRAVSLSLLANLASASKRGLADIVDSKASSGAVAESELLYLIGSLAALEVDVRLNLADESDRAFELVIASSQHRETLGACFVLLEETIRRLLEQQQSDRGADQRPDYFERLLTRLSDAFDLLLDRLVAGASAVMKSPLTAAYAGSNRPQRLFLAACSRCLCLWLSEGDELAEQIRERVGNDDEFNSKSCRKRGAFVQLLGWLMGAEGPNDAVDSEDADDVARAALPYLCTLTSSDDGVELLRKSSRQLVRYLMSDCLARQLAASSSSALSPLANVLLNLTLGQMHSAEEDASNLCFDGQQLTDMIASLTDYLTVSIGSGNNRLCANNFLSILVLGLASLRLSLLLNLSPTPSCSVAQALIVNSLRHIVSCSPNEFDSNIAEDADDDDEDGIGDLQLLVLRLTGELLSEHSDSVQASAPPIPELLCQIINAKKSAKVVSEDFDSFVQTVVEFSQA</sequence>
<comment type="similarity">
    <text evidence="1">Belongs to the neurochondrin family.</text>
</comment>
<protein>
    <submittedName>
        <fullName evidence="3">Uncharacterized protein</fullName>
    </submittedName>
</protein>
<proteinExistence type="inferred from homology"/>
<feature type="compositionally biased region" description="Low complexity" evidence="2">
    <location>
        <begin position="244"/>
        <end position="264"/>
    </location>
</feature>
<keyword evidence="4" id="KW-1185">Reference proteome</keyword>
<evidence type="ECO:0000256" key="1">
    <source>
        <dbReference type="ARBA" id="ARBA00006927"/>
    </source>
</evidence>
<organism evidence="3 4">
    <name type="scientific">Macrostomum lignano</name>
    <dbReference type="NCBI Taxonomy" id="282301"/>
    <lineage>
        <taxon>Eukaryota</taxon>
        <taxon>Metazoa</taxon>
        <taxon>Spiralia</taxon>
        <taxon>Lophotrochozoa</taxon>
        <taxon>Platyhelminthes</taxon>
        <taxon>Rhabditophora</taxon>
        <taxon>Macrostomorpha</taxon>
        <taxon>Macrostomida</taxon>
        <taxon>Macrostomidae</taxon>
        <taxon>Macrostomum</taxon>
    </lineage>
</organism>
<feature type="compositionally biased region" description="Polar residues" evidence="2">
    <location>
        <begin position="223"/>
        <end position="237"/>
    </location>
</feature>
<comment type="caution">
    <text evidence="3">The sequence shown here is derived from an EMBL/GenBank/DDBJ whole genome shotgun (WGS) entry which is preliminary data.</text>
</comment>
<dbReference type="Pfam" id="PF05536">
    <property type="entry name" value="Neurochondrin"/>
    <property type="match status" value="1"/>
</dbReference>
<dbReference type="AlphaFoldDB" id="A0A267F8M3"/>
<evidence type="ECO:0000256" key="2">
    <source>
        <dbReference type="SAM" id="MobiDB-lite"/>
    </source>
</evidence>
<dbReference type="InterPro" id="IPR008709">
    <property type="entry name" value="Neurochondrin"/>
</dbReference>
<feature type="region of interest" description="Disordered" evidence="2">
    <location>
        <begin position="217"/>
        <end position="272"/>
    </location>
</feature>
<name>A0A267F8M3_9PLAT</name>
<dbReference type="PANTHER" id="PTHR13109:SF7">
    <property type="entry name" value="NEUROCHONDRIN"/>
    <property type="match status" value="1"/>
</dbReference>
<reference evidence="3 4" key="1">
    <citation type="submission" date="2017-06" db="EMBL/GenBank/DDBJ databases">
        <title>A platform for efficient transgenesis in Macrostomum lignano, a flatworm model organism for stem cell research.</title>
        <authorList>
            <person name="Berezikov E."/>
        </authorList>
    </citation>
    <scope>NUCLEOTIDE SEQUENCE [LARGE SCALE GENOMIC DNA]</scope>
    <source>
        <strain evidence="3">DV1</strain>
        <tissue evidence="3">Whole organism</tissue>
    </source>
</reference>
<dbReference type="InterPro" id="IPR016024">
    <property type="entry name" value="ARM-type_fold"/>
</dbReference>
<evidence type="ECO:0000313" key="3">
    <source>
        <dbReference type="EMBL" id="PAA70053.1"/>
    </source>
</evidence>
<dbReference type="SUPFAM" id="SSF48371">
    <property type="entry name" value="ARM repeat"/>
    <property type="match status" value="1"/>
</dbReference>
<dbReference type="EMBL" id="NIVC01001269">
    <property type="protein sequence ID" value="PAA70053.1"/>
    <property type="molecule type" value="Genomic_DNA"/>
</dbReference>
<dbReference type="PANTHER" id="PTHR13109">
    <property type="entry name" value="NEUROCHONDRIN"/>
    <property type="match status" value="1"/>
</dbReference>
<feature type="non-terminal residue" evidence="3">
    <location>
        <position position="1"/>
    </location>
</feature>
<gene>
    <name evidence="3" type="ORF">BOX15_Mlig021282g2</name>
</gene>
<dbReference type="Proteomes" id="UP000215902">
    <property type="component" value="Unassembled WGS sequence"/>
</dbReference>